<feature type="domain" description="PIN" evidence="6">
    <location>
        <begin position="14"/>
        <end position="135"/>
    </location>
</feature>
<proteinExistence type="inferred from homology"/>
<keyword evidence="5" id="KW-0800">Toxin</keyword>
<evidence type="ECO:0000256" key="3">
    <source>
        <dbReference type="ARBA" id="ARBA00022723"/>
    </source>
</evidence>
<comment type="cofactor">
    <cofactor evidence="5">
        <name>Mg(2+)</name>
        <dbReference type="ChEBI" id="CHEBI:18420"/>
    </cofactor>
</comment>
<dbReference type="InterPro" id="IPR022907">
    <property type="entry name" value="VapC_family"/>
</dbReference>
<gene>
    <name evidence="5" type="primary">vapC</name>
    <name evidence="7" type="ORF">BSZ36_17480</name>
</gene>
<evidence type="ECO:0000313" key="7">
    <source>
        <dbReference type="EMBL" id="OZC01468.1"/>
    </source>
</evidence>
<dbReference type="RefSeq" id="WP_094551627.1">
    <property type="nucleotide sequence ID" value="NZ_MQWB01000010.1"/>
</dbReference>
<keyword evidence="1 5" id="KW-1277">Toxin-antitoxin system</keyword>
<comment type="similarity">
    <text evidence="5">Belongs to the PINc/VapC protein family.</text>
</comment>
<sequence length="142" mass="15354">METSTTSDTVLGFDTGFFQRLYARDAQATTAWDDVRAERAVGAISCITLFELERLGLRGGVLPRDVAEGLVRSLPVTCRVVWLGADDGADRLHRAVRLAHGNGLAMADAIILTSLLDAGATTVYTTDSDFERYDGPVHVVQL</sequence>
<comment type="caution">
    <text evidence="7">The sequence shown here is derived from an EMBL/GenBank/DDBJ whole genome shotgun (WGS) entry which is preliminary data.</text>
</comment>
<keyword evidence="2 5" id="KW-0540">Nuclease</keyword>
<evidence type="ECO:0000259" key="6">
    <source>
        <dbReference type="Pfam" id="PF01850"/>
    </source>
</evidence>
<dbReference type="GO" id="GO:0016787">
    <property type="term" value="F:hydrolase activity"/>
    <property type="evidence" value="ECO:0007669"/>
    <property type="project" value="UniProtKB-KW"/>
</dbReference>
<keyword evidence="8" id="KW-1185">Reference proteome</keyword>
<evidence type="ECO:0000256" key="1">
    <source>
        <dbReference type="ARBA" id="ARBA00022649"/>
    </source>
</evidence>
<dbReference type="Pfam" id="PF01850">
    <property type="entry name" value="PIN"/>
    <property type="match status" value="1"/>
</dbReference>
<comment type="function">
    <text evidence="5">Toxic component of a toxin-antitoxin (TA) system. An RNase.</text>
</comment>
<protein>
    <recommendedName>
        <fullName evidence="5">Ribonuclease VapC</fullName>
        <shortName evidence="5">RNase VapC</shortName>
        <ecNumber evidence="5">3.1.-.-</ecNumber>
    </recommendedName>
    <alternativeName>
        <fullName evidence="5">Toxin VapC</fullName>
    </alternativeName>
</protein>
<evidence type="ECO:0000313" key="8">
    <source>
        <dbReference type="Proteomes" id="UP000216446"/>
    </source>
</evidence>
<reference evidence="7 8" key="1">
    <citation type="submission" date="2016-11" db="EMBL/GenBank/DDBJ databases">
        <title>Study of marine rhodopsin-containing bacteria.</title>
        <authorList>
            <person name="Yoshizawa S."/>
            <person name="Kumagai Y."/>
            <person name="Kogure K."/>
        </authorList>
    </citation>
    <scope>NUCLEOTIDE SEQUENCE [LARGE SCALE GENOMIC DNA]</scope>
    <source>
        <strain evidence="7 8">SG-29</strain>
    </source>
</reference>
<dbReference type="GO" id="GO:0090729">
    <property type="term" value="F:toxin activity"/>
    <property type="evidence" value="ECO:0007669"/>
    <property type="project" value="UniProtKB-KW"/>
</dbReference>
<organism evidence="7 8">
    <name type="scientific">Rubricoccus marinus</name>
    <dbReference type="NCBI Taxonomy" id="716817"/>
    <lineage>
        <taxon>Bacteria</taxon>
        <taxon>Pseudomonadati</taxon>
        <taxon>Rhodothermota</taxon>
        <taxon>Rhodothermia</taxon>
        <taxon>Rhodothermales</taxon>
        <taxon>Rubricoccaceae</taxon>
        <taxon>Rubricoccus</taxon>
    </lineage>
</organism>
<dbReference type="Gene3D" id="3.40.50.1010">
    <property type="entry name" value="5'-nuclease"/>
    <property type="match status" value="1"/>
</dbReference>
<dbReference type="AlphaFoldDB" id="A0A259TV95"/>
<keyword evidence="3 5" id="KW-0479">Metal-binding</keyword>
<dbReference type="InParanoid" id="A0A259TV95"/>
<feature type="binding site" evidence="5">
    <location>
        <position position="14"/>
    </location>
    <ligand>
        <name>Mg(2+)</name>
        <dbReference type="ChEBI" id="CHEBI:18420"/>
    </ligand>
</feature>
<dbReference type="GO" id="GO:0000287">
    <property type="term" value="F:magnesium ion binding"/>
    <property type="evidence" value="ECO:0007669"/>
    <property type="project" value="UniProtKB-UniRule"/>
</dbReference>
<dbReference type="Proteomes" id="UP000216446">
    <property type="component" value="Unassembled WGS sequence"/>
</dbReference>
<evidence type="ECO:0000256" key="5">
    <source>
        <dbReference type="HAMAP-Rule" id="MF_00265"/>
    </source>
</evidence>
<dbReference type="SUPFAM" id="SSF88723">
    <property type="entry name" value="PIN domain-like"/>
    <property type="match status" value="1"/>
</dbReference>
<evidence type="ECO:0000256" key="2">
    <source>
        <dbReference type="ARBA" id="ARBA00022722"/>
    </source>
</evidence>
<dbReference type="HAMAP" id="MF_00265">
    <property type="entry name" value="VapC_Nob1"/>
    <property type="match status" value="1"/>
</dbReference>
<dbReference type="InterPro" id="IPR029060">
    <property type="entry name" value="PIN-like_dom_sf"/>
</dbReference>
<dbReference type="InterPro" id="IPR002716">
    <property type="entry name" value="PIN_dom"/>
</dbReference>
<dbReference type="EMBL" id="MQWB01000010">
    <property type="protein sequence ID" value="OZC01468.1"/>
    <property type="molecule type" value="Genomic_DNA"/>
</dbReference>
<dbReference type="GO" id="GO:0004540">
    <property type="term" value="F:RNA nuclease activity"/>
    <property type="evidence" value="ECO:0007669"/>
    <property type="project" value="InterPro"/>
</dbReference>
<keyword evidence="4 5" id="KW-0378">Hydrolase</keyword>
<accession>A0A259TV95</accession>
<dbReference type="EC" id="3.1.-.-" evidence="5"/>
<name>A0A259TV95_9BACT</name>
<evidence type="ECO:0000256" key="4">
    <source>
        <dbReference type="ARBA" id="ARBA00022801"/>
    </source>
</evidence>
<keyword evidence="5" id="KW-0460">Magnesium</keyword>
<feature type="binding site" evidence="5">
    <location>
        <position position="108"/>
    </location>
    <ligand>
        <name>Mg(2+)</name>
        <dbReference type="ChEBI" id="CHEBI:18420"/>
    </ligand>
</feature>
<dbReference type="OrthoDB" id="32516at2"/>